<evidence type="ECO:0000256" key="3">
    <source>
        <dbReference type="SAM" id="MobiDB-lite"/>
    </source>
</evidence>
<evidence type="ECO:0000313" key="5">
    <source>
        <dbReference type="Proteomes" id="UP000271974"/>
    </source>
</evidence>
<feature type="compositionally biased region" description="Basic and acidic residues" evidence="3">
    <location>
        <begin position="13"/>
        <end position="23"/>
    </location>
</feature>
<keyword evidence="5" id="KW-1185">Reference proteome</keyword>
<dbReference type="Pfam" id="PF03803">
    <property type="entry name" value="Scramblase"/>
    <property type="match status" value="1"/>
</dbReference>
<comment type="similarity">
    <text evidence="1 2">Belongs to the phospholipid scramblase family.</text>
</comment>
<feature type="compositionally biased region" description="Low complexity" evidence="3">
    <location>
        <begin position="1"/>
        <end position="12"/>
    </location>
</feature>
<sequence>MTASSDSTSSSSDSKESQADSEVTKVYRKSQASSIVSAVPYGLEPLVNMQEIVVKQNLELLETCLGCETSNSYDIQNRLGEKFYSATESSWFCFRNCCNVCCGSSRPLTIEIKDLLGEMVLKIRRPWRCQRFWCFCFQQKVSVELPDGTLLGKVSQTCSCCRPWFKVTNATGEAIFKIRGPVCQCNICCKDVEYTV</sequence>
<feature type="non-terminal residue" evidence="4">
    <location>
        <position position="196"/>
    </location>
</feature>
<accession>A0A3S1AZ39</accession>
<reference evidence="4 5" key="1">
    <citation type="submission" date="2019-01" db="EMBL/GenBank/DDBJ databases">
        <title>A draft genome assembly of the solar-powered sea slug Elysia chlorotica.</title>
        <authorList>
            <person name="Cai H."/>
            <person name="Li Q."/>
            <person name="Fang X."/>
            <person name="Li J."/>
            <person name="Curtis N.E."/>
            <person name="Altenburger A."/>
            <person name="Shibata T."/>
            <person name="Feng M."/>
            <person name="Maeda T."/>
            <person name="Schwartz J.A."/>
            <person name="Shigenobu S."/>
            <person name="Lundholm N."/>
            <person name="Nishiyama T."/>
            <person name="Yang H."/>
            <person name="Hasebe M."/>
            <person name="Li S."/>
            <person name="Pierce S.K."/>
            <person name="Wang J."/>
        </authorList>
    </citation>
    <scope>NUCLEOTIDE SEQUENCE [LARGE SCALE GENOMIC DNA]</scope>
    <source>
        <strain evidence="4">EC2010</strain>
        <tissue evidence="4">Whole organism of an adult</tissue>
    </source>
</reference>
<evidence type="ECO:0000256" key="1">
    <source>
        <dbReference type="ARBA" id="ARBA00005350"/>
    </source>
</evidence>
<feature type="region of interest" description="Disordered" evidence="3">
    <location>
        <begin position="1"/>
        <end position="23"/>
    </location>
</feature>
<protein>
    <recommendedName>
        <fullName evidence="2">Phospholipid scramblase</fullName>
    </recommendedName>
</protein>
<dbReference type="EMBL" id="RQTK01001308">
    <property type="protein sequence ID" value="RUS70901.1"/>
    <property type="molecule type" value="Genomic_DNA"/>
</dbReference>
<evidence type="ECO:0000256" key="2">
    <source>
        <dbReference type="RuleBase" id="RU363116"/>
    </source>
</evidence>
<dbReference type="GO" id="GO:0017128">
    <property type="term" value="F:phospholipid scramblase activity"/>
    <property type="evidence" value="ECO:0007669"/>
    <property type="project" value="InterPro"/>
</dbReference>
<dbReference type="GO" id="GO:0005886">
    <property type="term" value="C:plasma membrane"/>
    <property type="evidence" value="ECO:0007669"/>
    <property type="project" value="TreeGrafter"/>
</dbReference>
<dbReference type="OrthoDB" id="444338at2759"/>
<proteinExistence type="inferred from homology"/>
<dbReference type="AlphaFoldDB" id="A0A3S1AZ39"/>
<name>A0A3S1AZ39_ELYCH</name>
<gene>
    <name evidence="4" type="ORF">EGW08_021329</name>
</gene>
<organism evidence="4 5">
    <name type="scientific">Elysia chlorotica</name>
    <name type="common">Eastern emerald elysia</name>
    <name type="synonym">Sea slug</name>
    <dbReference type="NCBI Taxonomy" id="188477"/>
    <lineage>
        <taxon>Eukaryota</taxon>
        <taxon>Metazoa</taxon>
        <taxon>Spiralia</taxon>
        <taxon>Lophotrochozoa</taxon>
        <taxon>Mollusca</taxon>
        <taxon>Gastropoda</taxon>
        <taxon>Heterobranchia</taxon>
        <taxon>Euthyneura</taxon>
        <taxon>Panpulmonata</taxon>
        <taxon>Sacoglossa</taxon>
        <taxon>Placobranchoidea</taxon>
        <taxon>Plakobranchidae</taxon>
        <taxon>Elysia</taxon>
    </lineage>
</organism>
<comment type="caution">
    <text evidence="4">The sequence shown here is derived from an EMBL/GenBank/DDBJ whole genome shotgun (WGS) entry which is preliminary data.</text>
</comment>
<keyword evidence="2" id="KW-0564">Palmitate</keyword>
<dbReference type="STRING" id="188477.A0A3S1AZ39"/>
<comment type="cofactor">
    <cofactor evidence="2">
        <name>Ca(2+)</name>
        <dbReference type="ChEBI" id="CHEBI:29108"/>
    </cofactor>
</comment>
<comment type="function">
    <text evidence="2">May mediate accelerated ATP-independent bidirectional transbilayer migration of phospholipids upon binding calcium ions that results in a loss of phospholipid asymmetry in the plasma membrane.</text>
</comment>
<evidence type="ECO:0000313" key="4">
    <source>
        <dbReference type="EMBL" id="RUS70901.1"/>
    </source>
</evidence>
<keyword evidence="2" id="KW-0106">Calcium</keyword>
<dbReference type="PANTHER" id="PTHR23248">
    <property type="entry name" value="PHOSPHOLIPID SCRAMBLASE-RELATED"/>
    <property type="match status" value="1"/>
</dbReference>
<keyword evidence="2" id="KW-0449">Lipoprotein</keyword>
<dbReference type="Proteomes" id="UP000271974">
    <property type="component" value="Unassembled WGS sequence"/>
</dbReference>
<dbReference type="PANTHER" id="PTHR23248:SF9">
    <property type="entry name" value="PHOSPHOLIPID SCRAMBLASE"/>
    <property type="match status" value="1"/>
</dbReference>
<dbReference type="InterPro" id="IPR005552">
    <property type="entry name" value="Scramblase"/>
</dbReference>